<accession>A0A7W9BMQ5</accession>
<evidence type="ECO:0008006" key="3">
    <source>
        <dbReference type="Google" id="ProtNLM"/>
    </source>
</evidence>
<dbReference type="AlphaFoldDB" id="A0A7W9BMQ5"/>
<dbReference type="EMBL" id="JACIJM010000009">
    <property type="protein sequence ID" value="MBB5723285.1"/>
    <property type="molecule type" value="Genomic_DNA"/>
</dbReference>
<comment type="caution">
    <text evidence="1">The sequence shown here is derived from an EMBL/GenBank/DDBJ whole genome shotgun (WGS) entry which is preliminary data.</text>
</comment>
<evidence type="ECO:0000313" key="1">
    <source>
        <dbReference type="EMBL" id="MBB5723285.1"/>
    </source>
</evidence>
<organism evidence="1 2">
    <name type="scientific">Yoonia ponticola</name>
    <dbReference type="NCBI Taxonomy" id="1524255"/>
    <lineage>
        <taxon>Bacteria</taxon>
        <taxon>Pseudomonadati</taxon>
        <taxon>Pseudomonadota</taxon>
        <taxon>Alphaproteobacteria</taxon>
        <taxon>Rhodobacterales</taxon>
        <taxon>Paracoccaceae</taxon>
        <taxon>Yoonia</taxon>
    </lineage>
</organism>
<keyword evidence="2" id="KW-1185">Reference proteome</keyword>
<reference evidence="1 2" key="1">
    <citation type="submission" date="2020-08" db="EMBL/GenBank/DDBJ databases">
        <title>Genomic Encyclopedia of Type Strains, Phase IV (KMG-IV): sequencing the most valuable type-strain genomes for metagenomic binning, comparative biology and taxonomic classification.</title>
        <authorList>
            <person name="Goeker M."/>
        </authorList>
    </citation>
    <scope>NUCLEOTIDE SEQUENCE [LARGE SCALE GENOMIC DNA]</scope>
    <source>
        <strain evidence="1 2">DSM 101064</strain>
    </source>
</reference>
<evidence type="ECO:0000313" key="2">
    <source>
        <dbReference type="Proteomes" id="UP000535415"/>
    </source>
</evidence>
<protein>
    <recommendedName>
        <fullName evidence="3">Pilus assembly protein</fullName>
    </recommendedName>
</protein>
<gene>
    <name evidence="1" type="ORF">FHS72_002925</name>
</gene>
<dbReference type="Proteomes" id="UP000535415">
    <property type="component" value="Unassembled WGS sequence"/>
</dbReference>
<name>A0A7W9BMQ5_9RHOB</name>
<proteinExistence type="predicted"/>
<sequence length="154" mass="16822">MMVLPAAMFFFTATYESGMMGLRSVMLERGVDVTVRQVRIGALESPTHADLKQMICDVASIIPNCMESVKLEMIRRDPRNWTPVSTEKDCVDRSDDSEPVVNWTIGGNNDLMVLRACAIFDPVLPTSAVGAAAQDASGIYALVATSSFVVEPYQ</sequence>